<name>A0A1I4DSU3_9RHOB</name>
<dbReference type="AlphaFoldDB" id="A0A1I4DSU3"/>
<protein>
    <recommendedName>
        <fullName evidence="3">Pectate lyase superfamily protein</fullName>
    </recommendedName>
</protein>
<dbReference type="Gene3D" id="2.160.20.10">
    <property type="entry name" value="Single-stranded right-handed beta-helix, Pectin lyase-like"/>
    <property type="match status" value="1"/>
</dbReference>
<evidence type="ECO:0008006" key="3">
    <source>
        <dbReference type="Google" id="ProtNLM"/>
    </source>
</evidence>
<evidence type="ECO:0000313" key="2">
    <source>
        <dbReference type="Proteomes" id="UP000199550"/>
    </source>
</evidence>
<dbReference type="EMBL" id="FOTF01000005">
    <property type="protein sequence ID" value="SFK96692.1"/>
    <property type="molecule type" value="Genomic_DNA"/>
</dbReference>
<reference evidence="1 2" key="1">
    <citation type="submission" date="2016-10" db="EMBL/GenBank/DDBJ databases">
        <authorList>
            <person name="de Groot N.N."/>
        </authorList>
    </citation>
    <scope>NUCLEOTIDE SEQUENCE [LARGE SCALE GENOMIC DNA]</scope>
    <source>
        <strain evidence="1 2">DSM 16199</strain>
    </source>
</reference>
<dbReference type="InterPro" id="IPR012334">
    <property type="entry name" value="Pectin_lyas_fold"/>
</dbReference>
<dbReference type="InterPro" id="IPR011050">
    <property type="entry name" value="Pectin_lyase_fold/virulence"/>
</dbReference>
<dbReference type="Proteomes" id="UP000199550">
    <property type="component" value="Unassembled WGS sequence"/>
</dbReference>
<evidence type="ECO:0000313" key="1">
    <source>
        <dbReference type="EMBL" id="SFK96692.1"/>
    </source>
</evidence>
<sequence length="763" mass="82599">MMNKAITDGIVFQPLPFAAGLGVWSSGDGTPGSDTYATSGTGVFVASDQDFGGCLEVQKTSTVQKVRYMGETPILPGCYLRITARVKAVAGPLPNVRIAGYAARNGGSAASVPTSVGPQTTLTTYGAVVEVSAIVGIGDRTGVDLVWPNANYGHFGLDLTGPSGGLVRIDDITIEDYTVAFLPDMLGSVDVRDYGAIGNNVADDSAAFEAADTAAQGREIIVSEGVYKMGQDVSIQSRIRFVGRVTQTADKRFILQKDFNYQTYVDAFEDEELAFKKAYQALLNFSDHESLDMNGRRVTLREPVDMQACDPSRTSFATRRVIRNGQFQPAAGSAWNTENVTSQATYSPGNANTLTNVTNVANIAVGSLVLGSGVGREVYVTSKNVGARTLQISSGLYDAAGTQTFTFRRFKYLLDFSGYASLSQFVIDDVEFQCDGQASAIILAPQGLTFHVRDCFFTKPKDRGISSPGNGCQGMMIDRCQFISNEQSARVQDRTTISFNANANDVKVRDNRSSLFKHFGVIQGGGSTITGNHWFNGDSENNGVRRGGLIFTQPNCRAAITGNYIDNNFIEWTNESQADPAFTTGYSFGGLTVTGNHFVCINVNSGFNYIVIKPYGPNHFLHGLSVVSNVFRTFNGNINRIESIDTTFGNLDYGRTRQVTFDANVYHGVNEPVFNPAYLSHSQSTPSSQWVAATAPSLPFLGRARYIEAIAADGPLQNGAGQVVNQIPYADNNYGTDQRSVRFVFDQAMRGTIRYTVRMDNPT</sequence>
<keyword evidence="2" id="KW-1185">Reference proteome</keyword>
<dbReference type="STRING" id="195913.SAMN04488004_10555"/>
<organism evidence="1 2">
    <name type="scientific">Loktanella salsilacus</name>
    <dbReference type="NCBI Taxonomy" id="195913"/>
    <lineage>
        <taxon>Bacteria</taxon>
        <taxon>Pseudomonadati</taxon>
        <taxon>Pseudomonadota</taxon>
        <taxon>Alphaproteobacteria</taxon>
        <taxon>Rhodobacterales</taxon>
        <taxon>Roseobacteraceae</taxon>
        <taxon>Loktanella</taxon>
    </lineage>
</organism>
<dbReference type="SUPFAM" id="SSF51126">
    <property type="entry name" value="Pectin lyase-like"/>
    <property type="match status" value="1"/>
</dbReference>
<proteinExistence type="predicted"/>
<gene>
    <name evidence="1" type="ORF">SAMN04488004_10555</name>
</gene>
<accession>A0A1I4DSU3</accession>